<dbReference type="KEGG" id="tpf:TPHA_0B02050"/>
<evidence type="ECO:0000313" key="4">
    <source>
        <dbReference type="Proteomes" id="UP000005666"/>
    </source>
</evidence>
<keyword evidence="4" id="KW-1185">Reference proteome</keyword>
<evidence type="ECO:0000256" key="1">
    <source>
        <dbReference type="ARBA" id="ARBA00009856"/>
    </source>
</evidence>
<protein>
    <recommendedName>
        <fullName evidence="2">SRR1-like domain-containing protein</fullName>
    </recommendedName>
</protein>
<dbReference type="PANTHER" id="PTHR28626">
    <property type="entry name" value="SRR1-LIKE PROTEIN"/>
    <property type="match status" value="1"/>
</dbReference>
<evidence type="ECO:0000313" key="3">
    <source>
        <dbReference type="EMBL" id="CCE61877.1"/>
    </source>
</evidence>
<feature type="domain" description="SRR1-like" evidence="2">
    <location>
        <begin position="47"/>
        <end position="271"/>
    </location>
</feature>
<evidence type="ECO:0000259" key="2">
    <source>
        <dbReference type="Pfam" id="PF07985"/>
    </source>
</evidence>
<dbReference type="Pfam" id="PF07985">
    <property type="entry name" value="SRR1"/>
    <property type="match status" value="1"/>
</dbReference>
<name>G8BPE6_TETPH</name>
<dbReference type="OrthoDB" id="551431at2759"/>
<dbReference type="InterPro" id="IPR012942">
    <property type="entry name" value="SRR1-like"/>
</dbReference>
<dbReference type="eggNOG" id="KOG3131">
    <property type="taxonomic scope" value="Eukaryota"/>
</dbReference>
<dbReference type="HOGENOM" id="CLU_084828_0_0_1"/>
<reference evidence="3 4" key="1">
    <citation type="journal article" date="2011" name="Proc. Natl. Acad. Sci. U.S.A.">
        <title>Evolutionary erosion of yeast sex chromosomes by mating-type switching accidents.</title>
        <authorList>
            <person name="Gordon J.L."/>
            <person name="Armisen D."/>
            <person name="Proux-Wera E."/>
            <person name="Oheigeartaigh S.S."/>
            <person name="Byrne K.P."/>
            <person name="Wolfe K.H."/>
        </authorList>
    </citation>
    <scope>NUCLEOTIDE SEQUENCE [LARGE SCALE GENOMIC DNA]</scope>
    <source>
        <strain evidence="4">ATCC 24235 / CBS 4417 / NBRC 1672 / NRRL Y-8282 / UCD 70-5</strain>
    </source>
</reference>
<dbReference type="GeneID" id="11534743"/>
<gene>
    <name evidence="3" type="primary">TPHA0B02050</name>
    <name evidence="3" type="ordered locus">TPHA_0B02050</name>
</gene>
<dbReference type="AlphaFoldDB" id="G8BPE6"/>
<dbReference type="GO" id="GO:0005634">
    <property type="term" value="C:nucleus"/>
    <property type="evidence" value="ECO:0007669"/>
    <property type="project" value="TreeGrafter"/>
</dbReference>
<dbReference type="PANTHER" id="PTHR28626:SF3">
    <property type="entry name" value="SRR1-LIKE PROTEIN"/>
    <property type="match status" value="1"/>
</dbReference>
<dbReference type="GO" id="GO:0005737">
    <property type="term" value="C:cytoplasm"/>
    <property type="evidence" value="ECO:0007669"/>
    <property type="project" value="TreeGrafter"/>
</dbReference>
<dbReference type="InterPro" id="IPR040044">
    <property type="entry name" value="SRR1L"/>
</dbReference>
<organism evidence="3 4">
    <name type="scientific">Tetrapisispora phaffii (strain ATCC 24235 / CBS 4417 / NBRC 1672 / NRRL Y-8282 / UCD 70-5)</name>
    <name type="common">Yeast</name>
    <name type="synonym">Fabospora phaffii</name>
    <dbReference type="NCBI Taxonomy" id="1071381"/>
    <lineage>
        <taxon>Eukaryota</taxon>
        <taxon>Fungi</taxon>
        <taxon>Dikarya</taxon>
        <taxon>Ascomycota</taxon>
        <taxon>Saccharomycotina</taxon>
        <taxon>Saccharomycetes</taxon>
        <taxon>Saccharomycetales</taxon>
        <taxon>Saccharomycetaceae</taxon>
        <taxon>Tetrapisispora</taxon>
    </lineage>
</organism>
<dbReference type="Proteomes" id="UP000005666">
    <property type="component" value="Chromosome 2"/>
</dbReference>
<accession>G8BPE6</accession>
<sequence length="273" mass="31868">MSQDDFKKVGKKIKNRLDTFNGDLIKFRQIIRESEFFTELVDILCEKYKGIDRIRCLALGSFHEEIPARYQFALLLEIIEKIEHENGKQLKVSIYDPVFTNDDIEYIGKNGINWTIDENPPQWSNFTDSTIYYLPHAPLDLTENVIKNEHPKIWLANNLIEHSDRYTKAQLYDKYPVIAKLVYILTSNSSVSGNSGVIQDKKIQEDGFTRFESSKKKRGRKKKLAVSQCSFDYSLIESYFNNCRFESKFNDGLLLNNKPWINSFSDLTLHIID</sequence>
<dbReference type="RefSeq" id="XP_003684311.1">
    <property type="nucleotide sequence ID" value="XM_003684263.1"/>
</dbReference>
<comment type="similarity">
    <text evidence="1">Belongs to the SRR1 family.</text>
</comment>
<proteinExistence type="inferred from homology"/>
<dbReference type="GO" id="GO:0007017">
    <property type="term" value="P:microtubule-based process"/>
    <property type="evidence" value="ECO:0007669"/>
    <property type="project" value="EnsemblFungi"/>
</dbReference>
<dbReference type="EMBL" id="HE612857">
    <property type="protein sequence ID" value="CCE61877.1"/>
    <property type="molecule type" value="Genomic_DNA"/>
</dbReference>
<dbReference type="OMA" id="THIRCLA"/>